<dbReference type="GO" id="GO:0003676">
    <property type="term" value="F:nucleic acid binding"/>
    <property type="evidence" value="ECO:0007669"/>
    <property type="project" value="InterPro"/>
</dbReference>
<dbReference type="Proteomes" id="UP000436088">
    <property type="component" value="Unassembled WGS sequence"/>
</dbReference>
<dbReference type="Pfam" id="PF13456">
    <property type="entry name" value="RVT_3"/>
    <property type="match status" value="1"/>
</dbReference>
<dbReference type="InterPro" id="IPR036397">
    <property type="entry name" value="RNaseH_sf"/>
</dbReference>
<protein>
    <recommendedName>
        <fullName evidence="1">RNase H type-1 domain-containing protein</fullName>
    </recommendedName>
</protein>
<dbReference type="CDD" id="cd06222">
    <property type="entry name" value="RNase_H_like"/>
    <property type="match status" value="1"/>
</dbReference>
<dbReference type="Gene3D" id="3.30.420.10">
    <property type="entry name" value="Ribonuclease H-like superfamily/Ribonuclease H"/>
    <property type="match status" value="1"/>
</dbReference>
<accession>A0A6A2YCT4</accession>
<dbReference type="InterPro" id="IPR012337">
    <property type="entry name" value="RNaseH-like_sf"/>
</dbReference>
<gene>
    <name evidence="2" type="ORF">F3Y22_tig00112226pilonHSYRG00037</name>
</gene>
<dbReference type="PANTHER" id="PTHR47723:SF13">
    <property type="entry name" value="PUTATIVE-RELATED"/>
    <property type="match status" value="1"/>
</dbReference>
<dbReference type="GO" id="GO:0004523">
    <property type="term" value="F:RNA-DNA hybrid ribonuclease activity"/>
    <property type="evidence" value="ECO:0007669"/>
    <property type="project" value="InterPro"/>
</dbReference>
<dbReference type="InterPro" id="IPR002156">
    <property type="entry name" value="RNaseH_domain"/>
</dbReference>
<dbReference type="AlphaFoldDB" id="A0A6A2YCT4"/>
<dbReference type="EMBL" id="VEPZ02001523">
    <property type="protein sequence ID" value="KAE8669634.1"/>
    <property type="molecule type" value="Genomic_DNA"/>
</dbReference>
<keyword evidence="3" id="KW-1185">Reference proteome</keyword>
<evidence type="ECO:0000313" key="3">
    <source>
        <dbReference type="Proteomes" id="UP000436088"/>
    </source>
</evidence>
<organism evidence="2 3">
    <name type="scientific">Hibiscus syriacus</name>
    <name type="common">Rose of Sharon</name>
    <dbReference type="NCBI Taxonomy" id="106335"/>
    <lineage>
        <taxon>Eukaryota</taxon>
        <taxon>Viridiplantae</taxon>
        <taxon>Streptophyta</taxon>
        <taxon>Embryophyta</taxon>
        <taxon>Tracheophyta</taxon>
        <taxon>Spermatophyta</taxon>
        <taxon>Magnoliopsida</taxon>
        <taxon>eudicotyledons</taxon>
        <taxon>Gunneridae</taxon>
        <taxon>Pentapetalae</taxon>
        <taxon>rosids</taxon>
        <taxon>malvids</taxon>
        <taxon>Malvales</taxon>
        <taxon>Malvaceae</taxon>
        <taxon>Malvoideae</taxon>
        <taxon>Hibiscus</taxon>
    </lineage>
</organism>
<dbReference type="InterPro" id="IPR044730">
    <property type="entry name" value="RNase_H-like_dom_plant"/>
</dbReference>
<dbReference type="InterPro" id="IPR053151">
    <property type="entry name" value="RNase_H-like"/>
</dbReference>
<proteinExistence type="predicted"/>
<dbReference type="PANTHER" id="PTHR47723">
    <property type="entry name" value="OS05G0353850 PROTEIN"/>
    <property type="match status" value="1"/>
</dbReference>
<evidence type="ECO:0000313" key="2">
    <source>
        <dbReference type="EMBL" id="KAE8669634.1"/>
    </source>
</evidence>
<feature type="domain" description="RNase H type-1" evidence="1">
    <location>
        <begin position="28"/>
        <end position="143"/>
    </location>
</feature>
<sequence length="161" mass="18342">MLEGPMIAEQEKARFRWMKPAQSWVKANADGAMGGAFGMATAGGVLRDHHGTWIRGFSRIIGICCALKAELWALHDILVMAWNMGFRRVEVETDCMTAVKLINDRSCGRDGCTIVRMIKDVLAREWEIVVKFSHRETNMVADGLRVLQLERWFMTSLLLKW</sequence>
<dbReference type="SUPFAM" id="SSF53098">
    <property type="entry name" value="Ribonuclease H-like"/>
    <property type="match status" value="1"/>
</dbReference>
<comment type="caution">
    <text evidence="2">The sequence shown here is derived from an EMBL/GenBank/DDBJ whole genome shotgun (WGS) entry which is preliminary data.</text>
</comment>
<name>A0A6A2YCT4_HIBSY</name>
<evidence type="ECO:0000259" key="1">
    <source>
        <dbReference type="Pfam" id="PF13456"/>
    </source>
</evidence>
<reference evidence="2" key="1">
    <citation type="submission" date="2019-09" db="EMBL/GenBank/DDBJ databases">
        <title>Draft genome information of white flower Hibiscus syriacus.</title>
        <authorList>
            <person name="Kim Y.-M."/>
        </authorList>
    </citation>
    <scope>NUCLEOTIDE SEQUENCE [LARGE SCALE GENOMIC DNA]</scope>
    <source>
        <strain evidence="2">YM2019G1</strain>
    </source>
</reference>